<reference evidence="2 3" key="1">
    <citation type="journal article" date="2012" name="MBio">
        <title>Identification of a highly transmissible animal-independent Staphylococcus aureus ST398 clone with distinct genomic and cell adhesion properties.</title>
        <authorList>
            <person name="Uhlemann A.C."/>
            <person name="Porcella S.F."/>
            <person name="Trivedi S."/>
            <person name="Sullivan S.B."/>
            <person name="Hafer C."/>
            <person name="Kennedy A.D."/>
            <person name="Barbian K.D."/>
            <person name="McCarthy A.J."/>
            <person name="Street C."/>
            <person name="Hirschberg D.L."/>
            <person name="Lipkin W.I."/>
            <person name="Lindsay J.A."/>
            <person name="DeLeo F.R."/>
            <person name="Lowy F.D."/>
        </authorList>
    </citation>
    <scope>NUCLEOTIDE SEQUENCE [LARGE SCALE GENOMIC DNA]</scope>
    <source>
        <strain evidence="2 3">DR10</strain>
    </source>
</reference>
<feature type="transmembrane region" description="Helical" evidence="1">
    <location>
        <begin position="143"/>
        <end position="168"/>
    </location>
</feature>
<comment type="caution">
    <text evidence="2">The sequence shown here is derived from an EMBL/GenBank/DDBJ whole genome shotgun (WGS) entry which is preliminary data.</text>
</comment>
<keyword evidence="1" id="KW-0472">Membrane</keyword>
<evidence type="ECO:0000313" key="3">
    <source>
        <dbReference type="Proteomes" id="UP000003093"/>
    </source>
</evidence>
<evidence type="ECO:0000256" key="1">
    <source>
        <dbReference type="SAM" id="Phobius"/>
    </source>
</evidence>
<keyword evidence="1" id="KW-0812">Transmembrane</keyword>
<feature type="transmembrane region" description="Helical" evidence="1">
    <location>
        <begin position="84"/>
        <end position="103"/>
    </location>
</feature>
<feature type="transmembrane region" description="Helical" evidence="1">
    <location>
        <begin position="109"/>
        <end position="131"/>
    </location>
</feature>
<dbReference type="Proteomes" id="UP000003093">
    <property type="component" value="Unassembled WGS sequence"/>
</dbReference>
<proteinExistence type="predicted"/>
<protein>
    <recommendedName>
        <fullName evidence="4">DUF1700 domain-containing protein</fullName>
    </recommendedName>
</protein>
<name>A0ABC9PZD6_STAA5</name>
<evidence type="ECO:0000313" key="2">
    <source>
        <dbReference type="EMBL" id="EIA13909.1"/>
    </source>
</evidence>
<accession>A0ABC9PZD6</accession>
<organism evidence="2 3">
    <name type="scientific">Staphylococcus aureus subsp. aureus DR10</name>
    <dbReference type="NCBI Taxonomy" id="1155079"/>
    <lineage>
        <taxon>Bacteria</taxon>
        <taxon>Bacillati</taxon>
        <taxon>Bacillota</taxon>
        <taxon>Bacilli</taxon>
        <taxon>Bacillales</taxon>
        <taxon>Staphylococcaceae</taxon>
        <taxon>Staphylococcus</taxon>
    </lineage>
</organism>
<keyword evidence="1" id="KW-1133">Transmembrane helix</keyword>
<sequence length="188" mass="21489">MTYMNKITYLNELETALDALPRHLRDQKMYEYERYFYEQELNGVDEEEILKKLKDPQDVAAETKARSVIDYAESKPTFENISRAVAASLSLGILSIFVILIPVSIVGLFVLALFLISLLLLFCPIILLASAISRGIVDSISNVFFAISYSGLGLVFIIVIFKILEYIYRLILKYLLWYIKTVKGSVRK</sequence>
<evidence type="ECO:0008006" key="4">
    <source>
        <dbReference type="Google" id="ProtNLM"/>
    </source>
</evidence>
<dbReference type="EMBL" id="AIDT01000009">
    <property type="protein sequence ID" value="EIA13909.1"/>
    <property type="molecule type" value="Genomic_DNA"/>
</dbReference>
<dbReference type="Pfam" id="PF22564">
    <property type="entry name" value="HAAS"/>
    <property type="match status" value="1"/>
</dbReference>
<gene>
    <name evidence="2" type="ORF">ST398NM02_2048</name>
</gene>
<dbReference type="AlphaFoldDB" id="A0ABC9PZD6"/>